<organism evidence="6 7">
    <name type="scientific">Magallana gigas</name>
    <name type="common">Pacific oyster</name>
    <name type="synonym">Crassostrea gigas</name>
    <dbReference type="NCBI Taxonomy" id="29159"/>
    <lineage>
        <taxon>Eukaryota</taxon>
        <taxon>Metazoa</taxon>
        <taxon>Spiralia</taxon>
        <taxon>Lophotrochozoa</taxon>
        <taxon>Mollusca</taxon>
        <taxon>Bivalvia</taxon>
        <taxon>Autobranchia</taxon>
        <taxon>Pteriomorphia</taxon>
        <taxon>Ostreida</taxon>
        <taxon>Ostreoidea</taxon>
        <taxon>Ostreidae</taxon>
        <taxon>Magallana</taxon>
    </lineage>
</organism>
<feature type="region of interest" description="Disordered" evidence="5">
    <location>
        <begin position="71"/>
        <end position="175"/>
    </location>
</feature>
<dbReference type="PROSITE" id="PS50294">
    <property type="entry name" value="WD_REPEATS_REGION"/>
    <property type="match status" value="3"/>
</dbReference>
<feature type="compositionally biased region" description="Polar residues" evidence="5">
    <location>
        <begin position="580"/>
        <end position="589"/>
    </location>
</feature>
<feature type="region of interest" description="Disordered" evidence="5">
    <location>
        <begin position="316"/>
        <end position="485"/>
    </location>
</feature>
<dbReference type="InterPro" id="IPR040324">
    <property type="entry name" value="WDR44/Dgr2"/>
</dbReference>
<keyword evidence="3" id="KW-0677">Repeat</keyword>
<feature type="region of interest" description="Disordered" evidence="5">
    <location>
        <begin position="574"/>
        <end position="593"/>
    </location>
</feature>
<evidence type="ECO:0000313" key="7">
    <source>
        <dbReference type="Proteomes" id="UP000005408"/>
    </source>
</evidence>
<dbReference type="PROSITE" id="PS50082">
    <property type="entry name" value="WD_REPEATS_2"/>
    <property type="match status" value="3"/>
</dbReference>
<feature type="compositionally biased region" description="Acidic residues" evidence="5">
    <location>
        <begin position="1"/>
        <end position="15"/>
    </location>
</feature>
<evidence type="ECO:0000256" key="2">
    <source>
        <dbReference type="ARBA" id="ARBA00022574"/>
    </source>
</evidence>
<sequence>MSSDSELDEFYDAEDATPRPILKNIPPSKDTQLRNSLEEQERKLIEFKRKQEEKRRREDEEFQRQLLELEEKRLLEKRQEEEKKLKEAEKRRRKLENMRQKISDENLSTEIESDLDDNESDRSDRNYHSDSSNEAADSAVDEPDSYHPSEVSKRLTFSENMDTSHPNKVKMEKDIPALDVDDILSESDDFVDKLLQDNQVCSDSNEPDIVRSTRTPPNTLTSLPPSVMEQLASTSQNSHSLSLPPPAQASQPRAPPRRRRKETEQPFSELSSAASTPEWDNRDSVPLPSPFPDSGPEADRFLDLRDCLGGRRHIKMEDAELHAVNSDHTRPRSATSGRSSSLGRSESRSKSGAGGRNSMSAPSQGRKTASLGRADGKPSYLAKNESKSASGSLGQSESKTSSVGRSESKTHKNDEGQYQSKKSSSLPRKSSNVSRKSVDRERRKSGDRDKKSSKDSSRCSSPNTEDPEGEVPVASRPRSNSGRTLTDEEILESVLVLNLDTGEKVPLNIAEDKIPKGVNPLTLHIMKITQEMEGLHKSGYGLFWIPRQGSKEDKKKTEAVVPSIVSETLTRAPVQHNQEETPQTDSVQRQLPRKNDKIKYKLPNSEEWTEAKVLGRAGKATGRYPSWFNVRDSIDNEDKSVDLDKVEWKAVDEEKVNIADINGKASQDQMEGKESLEEGARGEEDSKSLSEETGVKRKGLKLKKFLEKKMKKNVDKLKTAADQVIHGDETGIEEEVNVDGKIFKLKAHHKGTKEFNQLKMLQDMSGVHTGAVWTMKFSPCGKLLATGGQDNMLRIWVLKAAYPHFDDMRTKYADVRVSPAPSLESLNSIVSENSVGDFLTQAQTMSDEDKDAPFMSRPLCVYKGHASDVLDVSWSKNYFILSSSMDKTVRLWHISRRECLCIFQHIDFVTAIVFHPKDDRYFLSGSLDGKLRLWNIPEKKVTMWNEVSSLITTANFCHNGKFAVAGTYDGKCIFYTTEQLKYYTQIHVRSTRGKNAKGSKITGVEPLPGEDKILVTSNDSRIRLYDLRDLTLTCKYKGCTNNSSQIKASFSPKSKYLICGSEDHFVYIWKTQHEFYKFSSARRDRNDYWEAIKVHNATVTAAVFAPNPSLFIRSKRQESDSSKEIEETPRQVMVTADFTGAIKVVLNLGPKPT</sequence>
<dbReference type="FunFam" id="2.130.10.10:FF:000060">
    <property type="entry name" value="WD repeat-containing protein 44"/>
    <property type="match status" value="1"/>
</dbReference>
<feature type="compositionally biased region" description="Basic and acidic residues" evidence="5">
    <location>
        <begin position="670"/>
        <end position="694"/>
    </location>
</feature>
<keyword evidence="2 4" id="KW-0853">WD repeat</keyword>
<feature type="compositionally biased region" description="Low complexity" evidence="5">
    <location>
        <begin position="332"/>
        <end position="344"/>
    </location>
</feature>
<feature type="compositionally biased region" description="Polar residues" evidence="5">
    <location>
        <begin position="155"/>
        <end position="166"/>
    </location>
</feature>
<dbReference type="Gene3D" id="2.130.10.10">
    <property type="entry name" value="YVTN repeat-like/Quinoprotein amine dehydrogenase"/>
    <property type="match status" value="1"/>
</dbReference>
<accession>A0A8W8IH66</accession>
<dbReference type="InterPro" id="IPR036322">
    <property type="entry name" value="WD40_repeat_dom_sf"/>
</dbReference>
<dbReference type="SUPFAM" id="SSF50978">
    <property type="entry name" value="WD40 repeat-like"/>
    <property type="match status" value="1"/>
</dbReference>
<dbReference type="InterPro" id="IPR020472">
    <property type="entry name" value="WD40_PAC1"/>
</dbReference>
<dbReference type="SMART" id="SM00320">
    <property type="entry name" value="WD40"/>
    <property type="match status" value="6"/>
</dbReference>
<proteinExistence type="predicted"/>
<feature type="compositionally biased region" description="Basic and acidic residues" evidence="5">
    <location>
        <begin position="406"/>
        <end position="415"/>
    </location>
</feature>
<dbReference type="CDD" id="cd00200">
    <property type="entry name" value="WD40"/>
    <property type="match status" value="1"/>
</dbReference>
<dbReference type="Pfam" id="PF00400">
    <property type="entry name" value="WD40"/>
    <property type="match status" value="4"/>
</dbReference>
<evidence type="ECO:0000256" key="3">
    <source>
        <dbReference type="ARBA" id="ARBA00022737"/>
    </source>
</evidence>
<evidence type="ECO:0000256" key="1">
    <source>
        <dbReference type="ARBA" id="ARBA00021207"/>
    </source>
</evidence>
<reference evidence="6" key="1">
    <citation type="submission" date="2022-08" db="UniProtKB">
        <authorList>
            <consortium name="EnsemblMetazoa"/>
        </authorList>
    </citation>
    <scope>IDENTIFICATION</scope>
    <source>
        <strain evidence="6">05x7-T-G4-1.051#20</strain>
    </source>
</reference>
<dbReference type="EnsemblMetazoa" id="G14023.1">
    <property type="protein sequence ID" value="G14023.1:cds"/>
    <property type="gene ID" value="G14023"/>
</dbReference>
<dbReference type="AlphaFoldDB" id="A0A8W8IH66"/>
<dbReference type="PRINTS" id="PR00320">
    <property type="entry name" value="GPROTEINBRPT"/>
</dbReference>
<feature type="compositionally biased region" description="Polar residues" evidence="5">
    <location>
        <begin position="387"/>
        <end position="405"/>
    </location>
</feature>
<feature type="repeat" description="WD" evidence="4">
    <location>
        <begin position="765"/>
        <end position="796"/>
    </location>
</feature>
<feature type="compositionally biased region" description="Low complexity" evidence="5">
    <location>
        <begin position="420"/>
        <end position="434"/>
    </location>
</feature>
<evidence type="ECO:0000256" key="4">
    <source>
        <dbReference type="PROSITE-ProRule" id="PRU00221"/>
    </source>
</evidence>
<protein>
    <recommendedName>
        <fullName evidence="1">WD repeat-containing protein 44</fullName>
    </recommendedName>
</protein>
<feature type="region of interest" description="Disordered" evidence="5">
    <location>
        <begin position="1"/>
        <end position="35"/>
    </location>
</feature>
<dbReference type="PANTHER" id="PTHR14221:SF0">
    <property type="entry name" value="WD REPEAT-CONTAINING PROTEIN 44"/>
    <property type="match status" value="1"/>
</dbReference>
<feature type="compositionally biased region" description="Polar residues" evidence="5">
    <location>
        <begin position="357"/>
        <end position="367"/>
    </location>
</feature>
<feature type="compositionally biased region" description="Basic and acidic residues" evidence="5">
    <location>
        <begin position="144"/>
        <end position="153"/>
    </location>
</feature>
<feature type="repeat" description="WD" evidence="4">
    <location>
        <begin position="862"/>
        <end position="902"/>
    </location>
</feature>
<keyword evidence="7" id="KW-1185">Reference proteome</keyword>
<dbReference type="InterPro" id="IPR001680">
    <property type="entry name" value="WD40_rpt"/>
</dbReference>
<feature type="compositionally biased region" description="Polar residues" evidence="5">
    <location>
        <begin position="265"/>
        <end position="275"/>
    </location>
</feature>
<dbReference type="Proteomes" id="UP000005408">
    <property type="component" value="Unassembled WGS sequence"/>
</dbReference>
<evidence type="ECO:0000256" key="5">
    <source>
        <dbReference type="SAM" id="MobiDB-lite"/>
    </source>
</evidence>
<feature type="compositionally biased region" description="Basic and acidic residues" evidence="5">
    <location>
        <begin position="316"/>
        <end position="330"/>
    </location>
</feature>
<feature type="compositionally biased region" description="Low complexity" evidence="5">
    <location>
        <begin position="212"/>
        <end position="226"/>
    </location>
</feature>
<name>A0A8W8IH66_MAGGI</name>
<feature type="compositionally biased region" description="Basic and acidic residues" evidence="5">
    <location>
        <begin position="71"/>
        <end position="104"/>
    </location>
</feature>
<dbReference type="InterPro" id="IPR015943">
    <property type="entry name" value="WD40/YVTN_repeat-like_dom_sf"/>
</dbReference>
<dbReference type="PANTHER" id="PTHR14221">
    <property type="entry name" value="WD REPEAT DOMAIN 44"/>
    <property type="match status" value="1"/>
</dbReference>
<feature type="repeat" description="WD" evidence="4">
    <location>
        <begin position="902"/>
        <end position="936"/>
    </location>
</feature>
<feature type="compositionally biased region" description="Basic and acidic residues" evidence="5">
    <location>
        <begin position="436"/>
        <end position="457"/>
    </location>
</feature>
<evidence type="ECO:0000313" key="6">
    <source>
        <dbReference type="EnsemblMetazoa" id="G14023.1:cds"/>
    </source>
</evidence>
<feature type="region of interest" description="Disordered" evidence="5">
    <location>
        <begin position="198"/>
        <end position="302"/>
    </location>
</feature>
<feature type="region of interest" description="Disordered" evidence="5">
    <location>
        <begin position="661"/>
        <end position="694"/>
    </location>
</feature>